<proteinExistence type="predicted"/>
<organism evidence="1 2">
    <name type="scientific">Gymnopus androsaceus JB14</name>
    <dbReference type="NCBI Taxonomy" id="1447944"/>
    <lineage>
        <taxon>Eukaryota</taxon>
        <taxon>Fungi</taxon>
        <taxon>Dikarya</taxon>
        <taxon>Basidiomycota</taxon>
        <taxon>Agaricomycotina</taxon>
        <taxon>Agaricomycetes</taxon>
        <taxon>Agaricomycetidae</taxon>
        <taxon>Agaricales</taxon>
        <taxon>Marasmiineae</taxon>
        <taxon>Omphalotaceae</taxon>
        <taxon>Gymnopus</taxon>
    </lineage>
</organism>
<gene>
    <name evidence="1" type="ORF">BT96DRAFT_946798</name>
</gene>
<dbReference type="AlphaFoldDB" id="A0A6A4GVS6"/>
<reference evidence="1" key="1">
    <citation type="journal article" date="2019" name="Environ. Microbiol.">
        <title>Fungal ecological strategies reflected in gene transcription - a case study of two litter decomposers.</title>
        <authorList>
            <person name="Barbi F."/>
            <person name="Kohler A."/>
            <person name="Barry K."/>
            <person name="Baskaran P."/>
            <person name="Daum C."/>
            <person name="Fauchery L."/>
            <person name="Ihrmark K."/>
            <person name="Kuo A."/>
            <person name="LaButti K."/>
            <person name="Lipzen A."/>
            <person name="Morin E."/>
            <person name="Grigoriev I.V."/>
            <person name="Henrissat B."/>
            <person name="Lindahl B."/>
            <person name="Martin F."/>
        </authorList>
    </citation>
    <scope>NUCLEOTIDE SEQUENCE</scope>
    <source>
        <strain evidence="1">JB14</strain>
    </source>
</reference>
<dbReference type="OrthoDB" id="3068171at2759"/>
<protein>
    <submittedName>
        <fullName evidence="1">Uncharacterized protein</fullName>
    </submittedName>
</protein>
<sequence>MNVLCNATNGIINAGSSLGNKVLVQGLGTVYHTLSGPPNLVTYIQDFLSVHGPIIDQYNMIMTEADDHNSSIYAGSWIGPPAVQCSSTNQTLAIFTLVNAAQVTFTSKTNSSASNDKGVRPRQVPSSFVTLPIIMLQPG</sequence>
<accession>A0A6A4GVS6</accession>
<dbReference type="EMBL" id="ML769693">
    <property type="protein sequence ID" value="KAE9389513.1"/>
    <property type="molecule type" value="Genomic_DNA"/>
</dbReference>
<dbReference type="Proteomes" id="UP000799118">
    <property type="component" value="Unassembled WGS sequence"/>
</dbReference>
<evidence type="ECO:0000313" key="2">
    <source>
        <dbReference type="Proteomes" id="UP000799118"/>
    </source>
</evidence>
<keyword evidence="2" id="KW-1185">Reference proteome</keyword>
<name>A0A6A4GVS6_9AGAR</name>
<evidence type="ECO:0000313" key="1">
    <source>
        <dbReference type="EMBL" id="KAE9389513.1"/>
    </source>
</evidence>